<dbReference type="HOGENOM" id="CLU_008329_0_0_11"/>
<dbReference type="eggNOG" id="COG1119">
    <property type="taxonomic scope" value="Bacteria"/>
</dbReference>
<dbReference type="AlphaFoldDB" id="F6EJ46"/>
<evidence type="ECO:0000313" key="2">
    <source>
        <dbReference type="Proteomes" id="UP000009235"/>
    </source>
</evidence>
<dbReference type="STRING" id="443218.AS9A_2831"/>
<gene>
    <name evidence="1" type="ordered locus">AS9A_2831</name>
</gene>
<protein>
    <recommendedName>
        <fullName evidence="3">ATP-binding protein</fullName>
    </recommendedName>
</protein>
<dbReference type="SUPFAM" id="SSF52540">
    <property type="entry name" value="P-loop containing nucleoside triphosphate hydrolases"/>
    <property type="match status" value="1"/>
</dbReference>
<dbReference type="InterPro" id="IPR027417">
    <property type="entry name" value="P-loop_NTPase"/>
</dbReference>
<dbReference type="EMBL" id="CP002786">
    <property type="protein sequence ID" value="AEF41278.1"/>
    <property type="molecule type" value="Genomic_DNA"/>
</dbReference>
<dbReference type="KEGG" id="asd:AS9A_2831"/>
<evidence type="ECO:0000313" key="1">
    <source>
        <dbReference type="EMBL" id="AEF41278.1"/>
    </source>
</evidence>
<accession>F6EJ46</accession>
<organism evidence="1 2">
    <name type="scientific">Hoyosella subflava (strain DSM 45089 / JCM 17490 / NBRC 109087 / DQS3-9A1)</name>
    <name type="common">Amycolicicoccus subflavus</name>
    <dbReference type="NCBI Taxonomy" id="443218"/>
    <lineage>
        <taxon>Bacteria</taxon>
        <taxon>Bacillati</taxon>
        <taxon>Actinomycetota</taxon>
        <taxon>Actinomycetes</taxon>
        <taxon>Mycobacteriales</taxon>
        <taxon>Hoyosellaceae</taxon>
        <taxon>Hoyosella</taxon>
    </lineage>
</organism>
<reference evidence="1 2" key="1">
    <citation type="journal article" date="2011" name="J. Bacteriol.">
        <title>Complete genome sequence of Amycolicicoccus subflavus DQS3-9A1T, an actinomycete isolated from crude oil-polluted soil.</title>
        <authorList>
            <person name="Cai M."/>
            <person name="Chen W.M."/>
            <person name="Nie Y."/>
            <person name="Chi C.Q."/>
            <person name="Wang Y.N."/>
            <person name="Tang Y.Q."/>
            <person name="Li G.Y."/>
            <person name="Wu X.L."/>
        </authorList>
    </citation>
    <scope>NUCLEOTIDE SEQUENCE [LARGE SCALE GENOMIC DNA]</scope>
    <source>
        <strain evidence="2">DSM 45089 / DQS3-9A1</strain>
    </source>
</reference>
<keyword evidence="2" id="KW-1185">Reference proteome</keyword>
<proteinExistence type="predicted"/>
<evidence type="ECO:0008006" key="3">
    <source>
        <dbReference type="Google" id="ProtNLM"/>
    </source>
</evidence>
<dbReference type="Proteomes" id="UP000009235">
    <property type="component" value="Chromosome"/>
</dbReference>
<sequence length="1131" mass="122615">MESRDGSRAFSITGPYGSGKSSLAVFLDALCAPADSPSFDQAMRLLSEHDSETADALPRARTAMGGDTRGFARAIVTAPQREAVATTVLRALKNACPSAGVGAEVSRRVEAALSRALDRKLATPSYHEIQDLVREMVKERPLLLVIDEFGKNLEAYSASGADGDMYLLQELAEWATDTQNDLPLIVVTIQHLAFESYAASASTAQRREWAKVQGRFEDIPYADSASATRNLIASALDHGSDEAFGKTRLAAAMMAADGAAEVGLPEVSSTQLLCDCWPLHPVTLLALPELCARYGQNERTLFSFLASSEPLSVTTWLRKISNPNDLGWIRLDRVYDYFVESAGNFLAISQDAGRWTEVATAIRDATGLTDAQRRVLKTVGVLNLVAAAGMLRASSDLVALAAADGRDGTEAKADVHARLDELQQMSLLTYRDYAQEFRIWRGSDFDINRALGAARRLSRTRSMADMLSEVRPMQPVVAARHSTETGTVRAFDAVYADSGRTTIATPLPASVCDGVLVYRLEGCDLTISGDETVPVVVVDPEDLTVATEAAVELGALLEVAQDPGLSRDDSAAQRELAERIAYARVQLDHSLSRAFDEGARWTWVNPPAGESQELVDGVATARLSKVLDEAYSKGPKVVAYEAINRAELTSAGARARRILLEALVDSSTHGKPQFGFKGEGPEVAMYRAVISDAGAHDHRRAKLQKPTEPGWSAPWAAVVDELKSVDDAVNAQHLFAVMMSPPYGLREGTASLLLTALLVVHAPTIAIYEHGTFVPRMNAPLIERLVRNPRNFAIKHIGTTKLGGRWQYLRALNHAFDDFDLGETQQELTLLSTVQRIAGIFRQGSSRYALKSRSFVGLDDLSETQIERTVAVRKAISEAREPDVLVFDLIPQALGLTPIKAGNSKLDPKDVATAVEQIADSLRIFKEANKRLCEAIFDKVAESAVPLRADGQRLDRRAAMRAMEGAAASVATVRTVPQNVRAFIQACLMNPSTPEELGTQIATTVIGVSPQDWDDHVAYRHLTELASTARSFRRVTDLAKARASYERGDGSFEAFAITLTGANGDTVDRTVTLDVEQRKVVSAVLHTAIDRLKEHGIAPTDALLAALAAESLAREQTDLKPQNDSRGEAHG</sequence>
<name>F6EJ46_HOYSD</name>